<evidence type="ECO:0000313" key="4">
    <source>
        <dbReference type="Proteomes" id="UP000092461"/>
    </source>
</evidence>
<reference evidence="2" key="2">
    <citation type="journal article" date="2020" name="BMC">
        <title>Leishmania infection induces a limited differential gene expression in the sand fly midgut.</title>
        <authorList>
            <person name="Coutinho-Abreu I.V."/>
            <person name="Serafim T.D."/>
            <person name="Meneses C."/>
            <person name="Kamhawi S."/>
            <person name="Oliveira F."/>
            <person name="Valenzuela J.G."/>
        </authorList>
    </citation>
    <scope>NUCLEOTIDE SEQUENCE</scope>
    <source>
        <strain evidence="2">Jacobina</strain>
        <tissue evidence="2">Midgut</tissue>
    </source>
</reference>
<proteinExistence type="predicted"/>
<organism evidence="3 4">
    <name type="scientific">Lutzomyia longipalpis</name>
    <name type="common">Sand fly</name>
    <dbReference type="NCBI Taxonomy" id="7200"/>
    <lineage>
        <taxon>Eukaryota</taxon>
        <taxon>Metazoa</taxon>
        <taxon>Ecdysozoa</taxon>
        <taxon>Arthropoda</taxon>
        <taxon>Hexapoda</taxon>
        <taxon>Insecta</taxon>
        <taxon>Pterygota</taxon>
        <taxon>Neoptera</taxon>
        <taxon>Endopterygota</taxon>
        <taxon>Diptera</taxon>
        <taxon>Nematocera</taxon>
        <taxon>Psychodoidea</taxon>
        <taxon>Psychodidae</taxon>
        <taxon>Lutzomyia</taxon>
        <taxon>Lutzomyia</taxon>
    </lineage>
</organism>
<dbReference type="EMBL" id="GITU01002359">
    <property type="protein sequence ID" value="MBC1171062.1"/>
    <property type="molecule type" value="Transcribed_RNA"/>
</dbReference>
<name>A0A1B0C8D8_LUTLO</name>
<evidence type="ECO:0000313" key="3">
    <source>
        <dbReference type="EnsemblMetazoa" id="LLOJ000150-PA"/>
    </source>
</evidence>
<dbReference type="AlphaFoldDB" id="A0A1B0C8D8"/>
<accession>A0A1B0C8D8</accession>
<evidence type="ECO:0000313" key="2">
    <source>
        <dbReference type="EMBL" id="MBC1171062.1"/>
    </source>
</evidence>
<feature type="signal peptide" evidence="1">
    <location>
        <begin position="1"/>
        <end position="20"/>
    </location>
</feature>
<dbReference type="Proteomes" id="UP000092461">
    <property type="component" value="Unassembled WGS sequence"/>
</dbReference>
<reference evidence="3" key="3">
    <citation type="submission" date="2020-05" db="UniProtKB">
        <authorList>
            <consortium name="EnsemblMetazoa"/>
        </authorList>
    </citation>
    <scope>IDENTIFICATION</scope>
    <source>
        <strain evidence="3">Jacobina</strain>
    </source>
</reference>
<keyword evidence="1" id="KW-0732">Signal</keyword>
<dbReference type="VEuPathDB" id="VectorBase:LLONM1_000204"/>
<protein>
    <submittedName>
        <fullName evidence="2">Putative deoxyribonuclease i</fullName>
    </submittedName>
</protein>
<reference evidence="4" key="1">
    <citation type="submission" date="2012-05" db="EMBL/GenBank/DDBJ databases">
        <title>Whole Genome Assembly of Lutzomyia longipalpis.</title>
        <authorList>
            <person name="Richards S."/>
            <person name="Qu C."/>
            <person name="Dillon R."/>
            <person name="Worley K."/>
            <person name="Scherer S."/>
            <person name="Batterton M."/>
            <person name="Taylor A."/>
            <person name="Hawes A."/>
            <person name="Hernandez B."/>
            <person name="Kovar C."/>
            <person name="Mandapat C."/>
            <person name="Pham C."/>
            <person name="Qu C."/>
            <person name="Jing C."/>
            <person name="Bess C."/>
            <person name="Bandaranaike D."/>
            <person name="Ngo D."/>
            <person name="Ongeri F."/>
            <person name="Arias F."/>
            <person name="Lara F."/>
            <person name="Weissenberger G."/>
            <person name="Kamau G."/>
            <person name="Han H."/>
            <person name="Shen H."/>
            <person name="Dinh H."/>
            <person name="Khalil I."/>
            <person name="Jones J."/>
            <person name="Shafer J."/>
            <person name="Jayaseelan J."/>
            <person name="Quiroz J."/>
            <person name="Blankenburg K."/>
            <person name="Nguyen L."/>
            <person name="Jackson L."/>
            <person name="Francisco L."/>
            <person name="Tang L.-Y."/>
            <person name="Pu L.-L."/>
            <person name="Perales L."/>
            <person name="Lorensuhewa L."/>
            <person name="Munidasa M."/>
            <person name="Coyle M."/>
            <person name="Taylor M."/>
            <person name="Puazo M."/>
            <person name="Firestine M."/>
            <person name="Scheel M."/>
            <person name="Javaid M."/>
            <person name="Wang M."/>
            <person name="Li M."/>
            <person name="Tabassum N."/>
            <person name="Saada N."/>
            <person name="Osuji N."/>
            <person name="Aqrawi P."/>
            <person name="Fu Q."/>
            <person name="Thornton R."/>
            <person name="Raj R."/>
            <person name="Goodspeed R."/>
            <person name="Mata R."/>
            <person name="Najjar R."/>
            <person name="Gubbala S."/>
            <person name="Lee S."/>
            <person name="Denson S."/>
            <person name="Patil S."/>
            <person name="Macmil S."/>
            <person name="Qi S."/>
            <person name="Matskevitch T."/>
            <person name="Palculict T."/>
            <person name="Mathew T."/>
            <person name="Vee V."/>
            <person name="Velamala V."/>
            <person name="Korchina V."/>
            <person name="Cai W."/>
            <person name="Liu W."/>
            <person name="Dai W."/>
            <person name="Zou X."/>
            <person name="Zhu Y."/>
            <person name="Zhang Y."/>
            <person name="Wu Y.-Q."/>
            <person name="Xin Y."/>
            <person name="Nazarath L."/>
            <person name="Kovar C."/>
            <person name="Han Y."/>
            <person name="Muzny D."/>
            <person name="Gibbs R."/>
        </authorList>
    </citation>
    <scope>NUCLEOTIDE SEQUENCE [LARGE SCALE GENOMIC DNA]</scope>
    <source>
        <strain evidence="4">Jacobina</strain>
    </source>
</reference>
<keyword evidence="4" id="KW-1185">Reference proteome</keyword>
<evidence type="ECO:0000256" key="1">
    <source>
        <dbReference type="SAM" id="SignalP"/>
    </source>
</evidence>
<sequence>MLSVYAILATLAVTFPGHFSAEIGSNCNLPFKPVPYGFFAPLIYGADEKFSEASTNESTLLEPQESVTLSCEPGYFKSYPKTRTLKAKCIGGEELQLEDGTKEQWSKNFACDLRPVEEVLTPNIPGCPPEAEGTEFGYINPFTKKSIIIGEACYNVTKGQIIFVHAKTHPGLKIEDQNYLQRGSHPESRNKLEFFKALRYDAIYDRFKNVFGPPEKVLRIIYRSLLTAQMLSLPQLHLVNRLTWNYAISHDDESLAGWTALRDGVEKFTAENAAADVWVGTSGVAKVVDVAGTAWDFYLQHPKFPVPKYHWIIVKVNNKATGFLFYNIPPFLNTRSYGNEEPKILEKICQRKCKEFSWLEGVEGIRCCSVEEMRQVIPEIPPISGVLGELPPKQEAPQGESMIS</sequence>
<feature type="chain" id="PRO_5044555174" evidence="1">
    <location>
        <begin position="21"/>
        <end position="404"/>
    </location>
</feature>
<dbReference type="VEuPathDB" id="VectorBase:LLOJ000150"/>
<dbReference type="EnsemblMetazoa" id="LLOJ000150-RA">
    <property type="protein sequence ID" value="LLOJ000150-PA"/>
    <property type="gene ID" value="LLOJ000150"/>
</dbReference>
<dbReference type="EMBL" id="AJWK01000461">
    <property type="status" value="NOT_ANNOTATED_CDS"/>
    <property type="molecule type" value="Genomic_DNA"/>
</dbReference>